<dbReference type="Proteomes" id="UP000285908">
    <property type="component" value="Unassembled WGS sequence"/>
</dbReference>
<dbReference type="CDD" id="cd07344">
    <property type="entry name" value="M48_yhfN_like"/>
    <property type="match status" value="1"/>
</dbReference>
<accession>A0A438AMJ9</accession>
<dbReference type="InterPro" id="IPR053136">
    <property type="entry name" value="UTP_pyrophosphatase-like"/>
</dbReference>
<proteinExistence type="predicted"/>
<dbReference type="EMBL" id="RQXX01000001">
    <property type="protein sequence ID" value="RVV99912.1"/>
    <property type="molecule type" value="Genomic_DNA"/>
</dbReference>
<sequence>MVNTEHHIIGGTPVEVRWKAIKNLHVGVYPPVGQVRVAAPLSVSLDAVKLAVLTRMDWVRRKQARFLAQERQTQRQYVSGETHFVFGRPLRLDVIHWDKKVHRIELIGSDRLRYSVPADTTPAVRRRWLENWYKARLREHVAPRLEHWSSHLGVATETWGIRPMKTKWGSCNPDKKIVWLNLELAKNPVGAIEYVLLHELAHLISPRHDERFIKVLDDNMPKWRSIRDELNQYPLAAWEDLQTLAR</sequence>
<name>A0A438AMJ9_9RHOB</name>
<comment type="caution">
    <text evidence="2">The sequence shown here is derived from an EMBL/GenBank/DDBJ whole genome shotgun (WGS) entry which is preliminary data.</text>
</comment>
<keyword evidence="3" id="KW-1185">Reference proteome</keyword>
<dbReference type="AlphaFoldDB" id="A0A438AMJ9"/>
<dbReference type="OrthoDB" id="9795402at2"/>
<dbReference type="InterPro" id="IPR002725">
    <property type="entry name" value="YgjP-like_metallopeptidase"/>
</dbReference>
<dbReference type="PANTHER" id="PTHR30399:SF1">
    <property type="entry name" value="UTP PYROPHOSPHATASE"/>
    <property type="match status" value="1"/>
</dbReference>
<dbReference type="RefSeq" id="WP_127905355.1">
    <property type="nucleotide sequence ID" value="NZ_RQXX01000001.1"/>
</dbReference>
<evidence type="ECO:0000313" key="2">
    <source>
        <dbReference type="EMBL" id="RVV99912.1"/>
    </source>
</evidence>
<reference evidence="2 3" key="1">
    <citation type="submission" date="2018-11" db="EMBL/GenBank/DDBJ databases">
        <title>Mesobaculum littorinae gen. nov., sp. nov., isolated from Littorina scabra that represents a novel genus of the order Rhodobacteraceae.</title>
        <authorList>
            <person name="Li F."/>
        </authorList>
    </citation>
    <scope>NUCLEOTIDE SEQUENCE [LARGE SCALE GENOMIC DNA]</scope>
    <source>
        <strain evidence="2 3">M0103</strain>
    </source>
</reference>
<evidence type="ECO:0000313" key="3">
    <source>
        <dbReference type="Proteomes" id="UP000285908"/>
    </source>
</evidence>
<dbReference type="Gene3D" id="3.30.2010.10">
    <property type="entry name" value="Metalloproteases ('zincins'), catalytic domain"/>
    <property type="match status" value="1"/>
</dbReference>
<gene>
    <name evidence="2" type="ORF">EKE94_04425</name>
</gene>
<feature type="domain" description="YgjP-like metallopeptidase" evidence="1">
    <location>
        <begin position="28"/>
        <end position="232"/>
    </location>
</feature>
<organism evidence="2 3">
    <name type="scientific">Mesobaculum littorinae</name>
    <dbReference type="NCBI Taxonomy" id="2486419"/>
    <lineage>
        <taxon>Bacteria</taxon>
        <taxon>Pseudomonadati</taxon>
        <taxon>Pseudomonadota</taxon>
        <taxon>Alphaproteobacteria</taxon>
        <taxon>Rhodobacterales</taxon>
        <taxon>Roseobacteraceae</taxon>
        <taxon>Mesobaculum</taxon>
    </lineage>
</organism>
<evidence type="ECO:0000259" key="1">
    <source>
        <dbReference type="Pfam" id="PF01863"/>
    </source>
</evidence>
<protein>
    <submittedName>
        <fullName evidence="2">M48 family peptidase</fullName>
    </submittedName>
</protein>
<dbReference type="PANTHER" id="PTHR30399">
    <property type="entry name" value="UNCHARACTERIZED PROTEIN YGJP"/>
    <property type="match status" value="1"/>
</dbReference>
<dbReference type="Pfam" id="PF01863">
    <property type="entry name" value="YgjP-like"/>
    <property type="match status" value="1"/>
</dbReference>